<evidence type="ECO:0000259" key="1">
    <source>
        <dbReference type="Pfam" id="PF12849"/>
    </source>
</evidence>
<feature type="domain" description="PBP" evidence="1">
    <location>
        <begin position="78"/>
        <end position="325"/>
    </location>
</feature>
<protein>
    <recommendedName>
        <fullName evidence="1">PBP domain-containing protein</fullName>
    </recommendedName>
</protein>
<dbReference type="STRING" id="231916.A0A409Y5E1"/>
<evidence type="ECO:0000313" key="3">
    <source>
        <dbReference type="Proteomes" id="UP000284706"/>
    </source>
</evidence>
<accession>A0A409Y5E1</accession>
<gene>
    <name evidence="2" type="ORF">CVT26_003448</name>
</gene>
<dbReference type="Pfam" id="PF12849">
    <property type="entry name" value="PBP_like_2"/>
    <property type="match status" value="1"/>
</dbReference>
<proteinExistence type="predicted"/>
<dbReference type="InterPro" id="IPR052738">
    <property type="entry name" value="ABC-Tungstate_binding"/>
</dbReference>
<dbReference type="InterPro" id="IPR024370">
    <property type="entry name" value="PBP_domain"/>
</dbReference>
<dbReference type="PANTHER" id="PTHR37945">
    <property type="entry name" value="EXTRACELLULAR TUNGSTATE BINDING PROTEIN"/>
    <property type="match status" value="1"/>
</dbReference>
<dbReference type="EMBL" id="NHYE01001134">
    <property type="protein sequence ID" value="PPQ98256.1"/>
    <property type="molecule type" value="Genomic_DNA"/>
</dbReference>
<dbReference type="Gene3D" id="3.40.190.10">
    <property type="entry name" value="Periplasmic binding protein-like II"/>
    <property type="match status" value="2"/>
</dbReference>
<sequence>MPLSKFFAFLCHKGNRHCLPTINTEKDPVSSHNTLVFTKATPDSFEMEEPKLCDSITSSTEPRAIYDGGYGQPKGSCIRLRIANGGAGQIGLIQTWADTFIHHMVSKGHKPFQVAWYLGDTTESLSLLCAGEVDFALTYNPAAEAQVMRAGNASKRVYAFRDHFMLVGPTANPANLSEEDDVLAMFNKIVSCGNADAATPPKKRAPTRFLSRFDKSATNIKETLLFATIGQVPWAFDYSKWYHQYPCFPREALQAASLLSEYTLIDKGSWLDAPRDIRSKLKLFKEGSDDPDDILLNPAHLLFGTRVSQENEEICWEFLSWVLSQDGGQRVIETFRRSGHVLYSRAP</sequence>
<reference evidence="2 3" key="1">
    <citation type="journal article" date="2018" name="Evol. Lett.">
        <title>Horizontal gene cluster transfer increased hallucinogenic mushroom diversity.</title>
        <authorList>
            <person name="Reynolds H.T."/>
            <person name="Vijayakumar V."/>
            <person name="Gluck-Thaler E."/>
            <person name="Korotkin H.B."/>
            <person name="Matheny P.B."/>
            <person name="Slot J.C."/>
        </authorList>
    </citation>
    <scope>NUCLEOTIDE SEQUENCE [LARGE SCALE GENOMIC DNA]</scope>
    <source>
        <strain evidence="2 3">SRW20</strain>
    </source>
</reference>
<dbReference type="AlphaFoldDB" id="A0A409Y5E1"/>
<dbReference type="Proteomes" id="UP000284706">
    <property type="component" value="Unassembled WGS sequence"/>
</dbReference>
<dbReference type="SUPFAM" id="SSF53850">
    <property type="entry name" value="Periplasmic binding protein-like II"/>
    <property type="match status" value="1"/>
</dbReference>
<dbReference type="PANTHER" id="PTHR37945:SF1">
    <property type="entry name" value="EXTRACELLULAR TUNGSTATE BINDING PROTEIN"/>
    <property type="match status" value="1"/>
</dbReference>
<organism evidence="2 3">
    <name type="scientific">Gymnopilus dilepis</name>
    <dbReference type="NCBI Taxonomy" id="231916"/>
    <lineage>
        <taxon>Eukaryota</taxon>
        <taxon>Fungi</taxon>
        <taxon>Dikarya</taxon>
        <taxon>Basidiomycota</taxon>
        <taxon>Agaricomycotina</taxon>
        <taxon>Agaricomycetes</taxon>
        <taxon>Agaricomycetidae</taxon>
        <taxon>Agaricales</taxon>
        <taxon>Agaricineae</taxon>
        <taxon>Hymenogastraceae</taxon>
        <taxon>Gymnopilus</taxon>
    </lineage>
</organism>
<name>A0A409Y5E1_9AGAR</name>
<evidence type="ECO:0000313" key="2">
    <source>
        <dbReference type="EMBL" id="PPQ98256.1"/>
    </source>
</evidence>
<dbReference type="OrthoDB" id="10260248at2759"/>
<dbReference type="InParanoid" id="A0A409Y5E1"/>
<keyword evidence="3" id="KW-1185">Reference proteome</keyword>
<comment type="caution">
    <text evidence="2">The sequence shown here is derived from an EMBL/GenBank/DDBJ whole genome shotgun (WGS) entry which is preliminary data.</text>
</comment>